<dbReference type="PANTHER" id="PTHR48073">
    <property type="entry name" value="O-SUCCINYLBENZOATE SYNTHASE-RELATED"/>
    <property type="match status" value="1"/>
</dbReference>
<dbReference type="InterPro" id="IPR013341">
    <property type="entry name" value="Mandelate_racemase_N_dom"/>
</dbReference>
<feature type="binding site" evidence="6">
    <location>
        <position position="135"/>
    </location>
    <ligand>
        <name>substrate</name>
    </ligand>
</feature>
<dbReference type="SUPFAM" id="SSF54826">
    <property type="entry name" value="Enolase N-terminal domain-like"/>
    <property type="match status" value="1"/>
</dbReference>
<dbReference type="InterPro" id="IPR013342">
    <property type="entry name" value="Mandelate_racemase_C"/>
</dbReference>
<feature type="binding site" evidence="6">
    <location>
        <position position="322"/>
    </location>
    <ligand>
        <name>substrate</name>
    </ligand>
</feature>
<feature type="binding site" evidence="6">
    <location>
        <position position="26"/>
    </location>
    <ligand>
        <name>substrate</name>
    </ligand>
</feature>
<dbReference type="InterPro" id="IPR029017">
    <property type="entry name" value="Enolase-like_N"/>
</dbReference>
<evidence type="ECO:0000256" key="4">
    <source>
        <dbReference type="ARBA" id="ARBA00023235"/>
    </source>
</evidence>
<keyword evidence="2 7" id="KW-0479">Metal-binding</keyword>
<organism evidence="10 11">
    <name type="scientific">Breznakiella homolactica</name>
    <dbReference type="NCBI Taxonomy" id="2798577"/>
    <lineage>
        <taxon>Bacteria</taxon>
        <taxon>Pseudomonadati</taxon>
        <taxon>Spirochaetota</taxon>
        <taxon>Spirochaetia</taxon>
        <taxon>Spirochaetales</taxon>
        <taxon>Breznakiellaceae</taxon>
        <taxon>Breznakiella</taxon>
    </lineage>
</organism>
<reference evidence="10" key="1">
    <citation type="submission" date="2021-01" db="EMBL/GenBank/DDBJ databases">
        <title>Description of Breznakiella homolactica.</title>
        <authorList>
            <person name="Song Y."/>
            <person name="Brune A."/>
        </authorList>
    </citation>
    <scope>NUCLEOTIDE SEQUENCE</scope>
    <source>
        <strain evidence="10">RmG30</strain>
    </source>
</reference>
<sequence length="370" mass="39918">MVRASITAALWHRKIPLKKPFVTALRCVDTVDDLVLKLSLGGYTGYGSAAPTVRITGDSAETIADSVKHELFPLFAADFDPRDPGGALRDAGDVSKSARYMAETALFDLAGSMQGLSLADMLGGARRRVLTNDITISMGTPQEMARDAADAAAQGFRNLKLKVGSDPETDYARLEAISRSVPDSVRLRVDANQAWDAEEGIAILKEYKKADFPIDFIEQPVPAEDIGGMARLTEANIFPIAADESVFSAADAERLMREKAAHIFNIKLAKCGGITEALAICALAEDHNARCMIGCMMEGPFGILAACQIAAARDPIHWIDLDSPLLYRGLEGVFSVAFYNERITVGNSPGIGIIDPALERWEGEKIWEAG</sequence>
<evidence type="ECO:0000313" key="11">
    <source>
        <dbReference type="Proteomes" id="UP000595917"/>
    </source>
</evidence>
<feature type="binding site" evidence="6">
    <location>
        <position position="160"/>
    </location>
    <ligand>
        <name>substrate</name>
    </ligand>
</feature>
<feature type="binding site" evidence="6">
    <location>
        <position position="295"/>
    </location>
    <ligand>
        <name>substrate</name>
    </ligand>
</feature>
<dbReference type="Proteomes" id="UP000595917">
    <property type="component" value="Chromosome"/>
</dbReference>
<dbReference type="InterPro" id="IPR029065">
    <property type="entry name" value="Enolase_C-like"/>
</dbReference>
<feature type="domain" description="Mandelate racemase/muconate lactonizing enzyme C-terminal" evidence="9">
    <location>
        <begin position="141"/>
        <end position="239"/>
    </location>
</feature>
<evidence type="ECO:0000256" key="5">
    <source>
        <dbReference type="PIRSR" id="PIRSR634603-1"/>
    </source>
</evidence>
<dbReference type="InterPro" id="IPR034603">
    <property type="entry name" value="Dipeptide_epimerase"/>
</dbReference>
<dbReference type="InterPro" id="IPR036849">
    <property type="entry name" value="Enolase-like_C_sf"/>
</dbReference>
<dbReference type="GO" id="GO:0016855">
    <property type="term" value="F:racemase and epimerase activity, acting on amino acids and derivatives"/>
    <property type="evidence" value="ECO:0007669"/>
    <property type="project" value="UniProtKB-UniRule"/>
</dbReference>
<dbReference type="RefSeq" id="WP_215624815.1">
    <property type="nucleotide sequence ID" value="NZ_CP067089.2"/>
</dbReference>
<dbReference type="SFLD" id="SFLDF00009">
    <property type="entry name" value="o-succinylbenzoate_synthase"/>
    <property type="match status" value="1"/>
</dbReference>
<feature type="binding site" evidence="7">
    <location>
        <position position="218"/>
    </location>
    <ligand>
        <name>Mg(2+)</name>
        <dbReference type="ChEBI" id="CHEBI:18420"/>
    </ligand>
</feature>
<feature type="active site" description="Proton acceptor; specific for (S)-substrate epimerization" evidence="5">
    <location>
        <position position="267"/>
    </location>
</feature>
<comment type="cofactor">
    <cofactor evidence="7 8">
        <name>Mg(2+)</name>
        <dbReference type="ChEBI" id="CHEBI:18420"/>
    </cofactor>
    <text evidence="7 8">Binds 1 Mg(2+) ion per subunit.</text>
</comment>
<dbReference type="KEGG" id="bhc:JFL75_11120"/>
<dbReference type="GO" id="GO:0006518">
    <property type="term" value="P:peptide metabolic process"/>
    <property type="evidence" value="ECO:0007669"/>
    <property type="project" value="UniProtKB-ARBA"/>
</dbReference>
<dbReference type="Pfam" id="PF02746">
    <property type="entry name" value="MR_MLE_N"/>
    <property type="match status" value="1"/>
</dbReference>
<feature type="binding site" evidence="6">
    <location>
        <position position="297"/>
    </location>
    <ligand>
        <name>substrate</name>
    </ligand>
</feature>
<keyword evidence="11" id="KW-1185">Reference proteome</keyword>
<dbReference type="SUPFAM" id="SSF51604">
    <property type="entry name" value="Enolase C-terminal domain-like"/>
    <property type="match status" value="1"/>
</dbReference>
<accession>A0A7T7XJM5</accession>
<dbReference type="AlphaFoldDB" id="A0A7T7XJM5"/>
<dbReference type="Gene3D" id="3.30.390.10">
    <property type="entry name" value="Enolase-like, N-terminal domain"/>
    <property type="match status" value="1"/>
</dbReference>
<feature type="binding site" evidence="7">
    <location>
        <position position="190"/>
    </location>
    <ligand>
        <name>Mg(2+)</name>
        <dbReference type="ChEBI" id="CHEBI:18420"/>
    </ligand>
</feature>
<evidence type="ECO:0000259" key="9">
    <source>
        <dbReference type="SMART" id="SM00922"/>
    </source>
</evidence>
<evidence type="ECO:0000256" key="7">
    <source>
        <dbReference type="PIRSR" id="PIRSR634603-3"/>
    </source>
</evidence>
<evidence type="ECO:0000313" key="10">
    <source>
        <dbReference type="EMBL" id="QQO07510.1"/>
    </source>
</evidence>
<proteinExistence type="inferred from homology"/>
<dbReference type="EC" id="5.1.1.-" evidence="8"/>
<evidence type="ECO:0000256" key="3">
    <source>
        <dbReference type="ARBA" id="ARBA00022842"/>
    </source>
</evidence>
<gene>
    <name evidence="10" type="ORF">JFL75_11120</name>
</gene>
<keyword evidence="4 8" id="KW-0413">Isomerase</keyword>
<dbReference type="Gene3D" id="3.20.20.120">
    <property type="entry name" value="Enolase-like C-terminal domain"/>
    <property type="match status" value="1"/>
</dbReference>
<feature type="active site" description="Proton acceptor; specific for (R)-substrate epimerization" evidence="5">
    <location>
        <position position="162"/>
    </location>
</feature>
<name>A0A7T7XJM5_9SPIR</name>
<keyword evidence="3 7" id="KW-0460">Magnesium</keyword>
<comment type="similarity">
    <text evidence="1 8">Belongs to the mandelate racemase/muconate lactonizing enzyme family.</text>
</comment>
<dbReference type="PANTHER" id="PTHR48073:SF2">
    <property type="entry name" value="O-SUCCINYLBENZOATE SYNTHASE"/>
    <property type="match status" value="1"/>
</dbReference>
<evidence type="ECO:0000256" key="1">
    <source>
        <dbReference type="ARBA" id="ARBA00008031"/>
    </source>
</evidence>
<protein>
    <recommendedName>
        <fullName evidence="8">Dipeptide epimerase</fullName>
        <ecNumber evidence="8">5.1.1.-</ecNumber>
    </recommendedName>
</protein>
<dbReference type="Pfam" id="PF13378">
    <property type="entry name" value="MR_MLE_C"/>
    <property type="match status" value="1"/>
</dbReference>
<feature type="binding site" evidence="7">
    <location>
        <position position="243"/>
    </location>
    <ligand>
        <name>Mg(2+)</name>
        <dbReference type="ChEBI" id="CHEBI:18420"/>
    </ligand>
</feature>
<feature type="binding site" evidence="6">
    <location>
        <position position="320"/>
    </location>
    <ligand>
        <name>substrate</name>
    </ligand>
</feature>
<evidence type="ECO:0000256" key="8">
    <source>
        <dbReference type="RuleBase" id="RU366006"/>
    </source>
</evidence>
<dbReference type="SMART" id="SM00922">
    <property type="entry name" value="MR_MLE"/>
    <property type="match status" value="1"/>
</dbReference>
<dbReference type="CDD" id="cd03319">
    <property type="entry name" value="L-Ala-DL-Glu_epimerase"/>
    <property type="match status" value="1"/>
</dbReference>
<dbReference type="EMBL" id="CP067089">
    <property type="protein sequence ID" value="QQO07510.1"/>
    <property type="molecule type" value="Genomic_DNA"/>
</dbReference>
<evidence type="ECO:0000256" key="2">
    <source>
        <dbReference type="ARBA" id="ARBA00022723"/>
    </source>
</evidence>
<dbReference type="SFLD" id="SFLDS00001">
    <property type="entry name" value="Enolase"/>
    <property type="match status" value="1"/>
</dbReference>
<evidence type="ECO:0000256" key="6">
    <source>
        <dbReference type="PIRSR" id="PIRSR634603-2"/>
    </source>
</evidence>
<dbReference type="GO" id="GO:0046872">
    <property type="term" value="F:metal ion binding"/>
    <property type="evidence" value="ECO:0007669"/>
    <property type="project" value="UniProtKB-KW"/>
</dbReference>
<dbReference type="SFLD" id="SFLDG00180">
    <property type="entry name" value="muconate_cycloisomerase"/>
    <property type="match status" value="1"/>
</dbReference>